<feature type="transmembrane region" description="Helical" evidence="1">
    <location>
        <begin position="39"/>
        <end position="61"/>
    </location>
</feature>
<keyword evidence="1" id="KW-1133">Transmembrane helix</keyword>
<dbReference type="EMBL" id="CP000805">
    <property type="protein sequence ID" value="ACD71205.1"/>
    <property type="molecule type" value="Genomic_DNA"/>
</dbReference>
<keyword evidence="1" id="KW-0812">Transmembrane</keyword>
<dbReference type="Proteomes" id="UP000001202">
    <property type="component" value="Chromosome"/>
</dbReference>
<evidence type="ECO:0000313" key="2">
    <source>
        <dbReference type="EMBL" id="ACD71205.1"/>
    </source>
</evidence>
<protein>
    <submittedName>
        <fullName evidence="2">Uncharacterized protein</fullName>
    </submittedName>
</protein>
<sequence>MHCPLLRHTVVIEWAAPSMVGSAPMGRDSPAGMREAVYFLHRMVVCLGVLLCAASLLYVFGNFSHFLDKSQFIILRSCVGCSVLLVVACLCAGSFELYFFLTRSDAPYGRLLCITVVALLFGMGALVFNTVVLIVAKGT</sequence>
<evidence type="ECO:0000256" key="1">
    <source>
        <dbReference type="SAM" id="Phobius"/>
    </source>
</evidence>
<dbReference type="PATRIC" id="fig|455434.6.peg.775"/>
<keyword evidence="1" id="KW-0472">Membrane</keyword>
<dbReference type="SMR" id="A0A0H3BK16"/>
<evidence type="ECO:0000313" key="3">
    <source>
        <dbReference type="Proteomes" id="UP000001202"/>
    </source>
</evidence>
<accession>A0A0H3BK16</accession>
<organism evidence="2 3">
    <name type="scientific">Treponema pallidum subsp. pallidum (strain SS14)</name>
    <dbReference type="NCBI Taxonomy" id="455434"/>
    <lineage>
        <taxon>Bacteria</taxon>
        <taxon>Pseudomonadati</taxon>
        <taxon>Spirochaetota</taxon>
        <taxon>Spirochaetia</taxon>
        <taxon>Spirochaetales</taxon>
        <taxon>Treponemataceae</taxon>
        <taxon>Treponema</taxon>
    </lineage>
</organism>
<dbReference type="AlphaFoldDB" id="A0A0H3BK16"/>
<feature type="transmembrane region" description="Helical" evidence="1">
    <location>
        <begin position="111"/>
        <end position="136"/>
    </location>
</feature>
<reference evidence="2 3" key="1">
    <citation type="journal article" date="2008" name="BMC Microbiol.">
        <title>Complete genome sequence of Treponema pallidum ssp. pallidum strain SS14 determined with oligonucleotide arrays.</title>
        <authorList>
            <person name="Matejkova P."/>
            <person name="Strouhal M."/>
            <person name="Smajs D."/>
            <person name="Norris S.J."/>
            <person name="Palzkill T."/>
            <person name="Petrosino J.F."/>
            <person name="Sodergren E."/>
            <person name="Norton J.E."/>
            <person name="Singh J."/>
            <person name="Richmond T.A."/>
            <person name="Molla M.N."/>
            <person name="Albert T.J."/>
            <person name="Weinstock G.M."/>
        </authorList>
    </citation>
    <scope>NUCLEOTIDE SEQUENCE [LARGE SCALE GENOMIC DNA]</scope>
    <source>
        <strain evidence="2 3">SS14</strain>
    </source>
</reference>
<name>A0A0H3BK16_TREPS</name>
<gene>
    <name evidence="2" type="ordered locus">TPASS_0787</name>
</gene>
<dbReference type="KEGG" id="tpp:TPASS_0787"/>
<feature type="transmembrane region" description="Helical" evidence="1">
    <location>
        <begin position="73"/>
        <end position="99"/>
    </location>
</feature>
<proteinExistence type="predicted"/>